<keyword evidence="1" id="KW-1133">Transmembrane helix</keyword>
<evidence type="ECO:0000256" key="1">
    <source>
        <dbReference type="SAM" id="Phobius"/>
    </source>
</evidence>
<keyword evidence="1" id="KW-0472">Membrane</keyword>
<evidence type="ECO:0000313" key="3">
    <source>
        <dbReference type="Proteomes" id="UP000299102"/>
    </source>
</evidence>
<accession>A0A4C1VKH7</accession>
<dbReference type="AlphaFoldDB" id="A0A4C1VKH7"/>
<evidence type="ECO:0000313" key="2">
    <source>
        <dbReference type="EMBL" id="GBP39608.1"/>
    </source>
</evidence>
<keyword evidence="3" id="KW-1185">Reference proteome</keyword>
<feature type="transmembrane region" description="Helical" evidence="1">
    <location>
        <begin position="61"/>
        <end position="83"/>
    </location>
</feature>
<gene>
    <name evidence="2" type="ORF">EVAR_26691_1</name>
</gene>
<comment type="caution">
    <text evidence="2">The sequence shown here is derived from an EMBL/GenBank/DDBJ whole genome shotgun (WGS) entry which is preliminary data.</text>
</comment>
<proteinExistence type="predicted"/>
<keyword evidence="1" id="KW-0812">Transmembrane</keyword>
<reference evidence="2 3" key="1">
    <citation type="journal article" date="2019" name="Commun. Biol.">
        <title>The bagworm genome reveals a unique fibroin gene that provides high tensile strength.</title>
        <authorList>
            <person name="Kono N."/>
            <person name="Nakamura H."/>
            <person name="Ohtoshi R."/>
            <person name="Tomita M."/>
            <person name="Numata K."/>
            <person name="Arakawa K."/>
        </authorList>
    </citation>
    <scope>NUCLEOTIDE SEQUENCE [LARGE SCALE GENOMIC DNA]</scope>
</reference>
<name>A0A4C1VKH7_EUMVA</name>
<sequence>MREHFFFVYALAACREPNVDSSALRYDPGSRHETDDDVESASVHGGDQLCGAGADAAPELIALFICRCFVGLLSYGPVMYGFFRCTER</sequence>
<organism evidence="2 3">
    <name type="scientific">Eumeta variegata</name>
    <name type="common">Bagworm moth</name>
    <name type="synonym">Eumeta japonica</name>
    <dbReference type="NCBI Taxonomy" id="151549"/>
    <lineage>
        <taxon>Eukaryota</taxon>
        <taxon>Metazoa</taxon>
        <taxon>Ecdysozoa</taxon>
        <taxon>Arthropoda</taxon>
        <taxon>Hexapoda</taxon>
        <taxon>Insecta</taxon>
        <taxon>Pterygota</taxon>
        <taxon>Neoptera</taxon>
        <taxon>Endopterygota</taxon>
        <taxon>Lepidoptera</taxon>
        <taxon>Glossata</taxon>
        <taxon>Ditrysia</taxon>
        <taxon>Tineoidea</taxon>
        <taxon>Psychidae</taxon>
        <taxon>Oiketicinae</taxon>
        <taxon>Eumeta</taxon>
    </lineage>
</organism>
<dbReference type="EMBL" id="BGZK01000368">
    <property type="protein sequence ID" value="GBP39608.1"/>
    <property type="molecule type" value="Genomic_DNA"/>
</dbReference>
<protein>
    <submittedName>
        <fullName evidence="2">Uncharacterized protein</fullName>
    </submittedName>
</protein>
<dbReference type="Proteomes" id="UP000299102">
    <property type="component" value="Unassembled WGS sequence"/>
</dbReference>